<feature type="domain" description="Xylanolytic transcriptional activator regulatory" evidence="3">
    <location>
        <begin position="190"/>
        <end position="263"/>
    </location>
</feature>
<dbReference type="PANTHER" id="PTHR47425:SF2">
    <property type="entry name" value="FARB-RELATED"/>
    <property type="match status" value="1"/>
</dbReference>
<dbReference type="GO" id="GO:0008270">
    <property type="term" value="F:zinc ion binding"/>
    <property type="evidence" value="ECO:0007669"/>
    <property type="project" value="InterPro"/>
</dbReference>
<comment type="caution">
    <text evidence="4">The sequence shown here is derived from an EMBL/GenBank/DDBJ whole genome shotgun (WGS) entry which is preliminary data.</text>
</comment>
<gene>
    <name evidence="4" type="ORF">G7Y89_g2062</name>
</gene>
<proteinExistence type="predicted"/>
<evidence type="ECO:0000256" key="2">
    <source>
        <dbReference type="SAM" id="MobiDB-lite"/>
    </source>
</evidence>
<dbReference type="InterPro" id="IPR007219">
    <property type="entry name" value="XnlR_reg_dom"/>
</dbReference>
<name>A0A8H4W9P2_9HELO</name>
<evidence type="ECO:0000259" key="3">
    <source>
        <dbReference type="SMART" id="SM00906"/>
    </source>
</evidence>
<dbReference type="OrthoDB" id="4451586at2759"/>
<dbReference type="Pfam" id="PF04082">
    <property type="entry name" value="Fungal_trans"/>
    <property type="match status" value="1"/>
</dbReference>
<dbReference type="InterPro" id="IPR052761">
    <property type="entry name" value="Fungal_Detox/Toxin_TFs"/>
</dbReference>
<organism evidence="4 5">
    <name type="scientific">Cudoniella acicularis</name>
    <dbReference type="NCBI Taxonomy" id="354080"/>
    <lineage>
        <taxon>Eukaryota</taxon>
        <taxon>Fungi</taxon>
        <taxon>Dikarya</taxon>
        <taxon>Ascomycota</taxon>
        <taxon>Pezizomycotina</taxon>
        <taxon>Leotiomycetes</taxon>
        <taxon>Helotiales</taxon>
        <taxon>Tricladiaceae</taxon>
        <taxon>Cudoniella</taxon>
    </lineage>
</organism>
<evidence type="ECO:0000313" key="4">
    <source>
        <dbReference type="EMBL" id="KAF4636014.1"/>
    </source>
</evidence>
<dbReference type="EMBL" id="JAAMPI010000087">
    <property type="protein sequence ID" value="KAF4636014.1"/>
    <property type="molecule type" value="Genomic_DNA"/>
</dbReference>
<dbReference type="Proteomes" id="UP000566819">
    <property type="component" value="Unassembled WGS sequence"/>
</dbReference>
<keyword evidence="5" id="KW-1185">Reference proteome</keyword>
<keyword evidence="1" id="KW-0539">Nucleus</keyword>
<evidence type="ECO:0000313" key="5">
    <source>
        <dbReference type="Proteomes" id="UP000566819"/>
    </source>
</evidence>
<dbReference type="SMART" id="SM00906">
    <property type="entry name" value="Fungal_trans"/>
    <property type="match status" value="1"/>
</dbReference>
<dbReference type="GO" id="GO:0006351">
    <property type="term" value="P:DNA-templated transcription"/>
    <property type="evidence" value="ECO:0007669"/>
    <property type="project" value="InterPro"/>
</dbReference>
<dbReference type="PANTHER" id="PTHR47425">
    <property type="entry name" value="FARB-RELATED"/>
    <property type="match status" value="1"/>
</dbReference>
<dbReference type="CDD" id="cd12148">
    <property type="entry name" value="fungal_TF_MHR"/>
    <property type="match status" value="1"/>
</dbReference>
<feature type="region of interest" description="Disordered" evidence="2">
    <location>
        <begin position="526"/>
        <end position="558"/>
    </location>
</feature>
<evidence type="ECO:0000256" key="1">
    <source>
        <dbReference type="ARBA" id="ARBA00023242"/>
    </source>
</evidence>
<feature type="compositionally biased region" description="Polar residues" evidence="2">
    <location>
        <begin position="542"/>
        <end position="558"/>
    </location>
</feature>
<protein>
    <recommendedName>
        <fullName evidence="3">Xylanolytic transcriptional activator regulatory domain-containing protein</fullName>
    </recommendedName>
</protein>
<dbReference type="AlphaFoldDB" id="A0A8H4W9P2"/>
<reference evidence="4 5" key="1">
    <citation type="submission" date="2020-03" db="EMBL/GenBank/DDBJ databases">
        <title>Draft Genome Sequence of Cudoniella acicularis.</title>
        <authorList>
            <person name="Buettner E."/>
            <person name="Kellner H."/>
        </authorList>
    </citation>
    <scope>NUCLEOTIDE SEQUENCE [LARGE SCALE GENOMIC DNA]</scope>
    <source>
        <strain evidence="4 5">DSM 108380</strain>
    </source>
</reference>
<dbReference type="GO" id="GO:0003677">
    <property type="term" value="F:DNA binding"/>
    <property type="evidence" value="ECO:0007669"/>
    <property type="project" value="InterPro"/>
</dbReference>
<sequence>MHAGHWETLVNTVSYHGDLAASAPYEPNANPHECFLKVPLPSYIRTRYNMKEDDLQHLWHQGALRIPDTSLKNALLQSYIEYVHPSLPLINLHELLAMVCARKTNEYVSEDRRISLLLFQAILFAGSAFVDLLSLQMAGYSTRREARLSFYQKVKLLYDFDYEVDDKLAVVQSLLLMTYWHEVPSDGKDEWHWLGVAISITTSFNNRAIIVELDARDQKVWNRVWWCCFTRDRLLALGLRRIPRIEEDHRDSFTAPILTLDNFEIRKLDARNLTISLSECRNVQDTSLQLKLAKMFIAKAELCVCIGHVLRTQYYPQVRDHGMGSQPNGRSRPRVVLLPNLKADGLEACEDELTHWLQWLPTGMLHTTLTASRVAADGNSLTIEQAVLHMIYLATRSTLHWPRALSEVSLPEHGSSPQTTSHRIIRDASREITRIHMELHKLNLTQYLPTTAVTVLLPAIISHIQSLKSISNPDLGFRKEASDGLSHCMLILQKLRDNYYPADEATRFLEKVMRLANIQIVTDQVPSTGTRSQEIKSPEGCHSSSSVNPQGFESANRMAQWSSPLESTAWHDANASSTISITDSDFQALDPAVSILSKELAWLDNISAPTPHPLEPAFSYDENETFDFLQNLDSGEMDMDMDVSFGMEMCGSVDGSCH</sequence>
<accession>A0A8H4W9P2</accession>